<name>A0AAU9JY25_9CILI</name>
<comment type="similarity">
    <text evidence="3">Belongs to the WD repeat PROPPIN family.</text>
</comment>
<dbReference type="SMART" id="SM00320">
    <property type="entry name" value="WD40"/>
    <property type="match status" value="2"/>
</dbReference>
<dbReference type="EMBL" id="CAJZBQ010000053">
    <property type="protein sequence ID" value="CAG9331261.1"/>
    <property type="molecule type" value="Genomic_DNA"/>
</dbReference>
<dbReference type="Pfam" id="PF21032">
    <property type="entry name" value="PROPPIN"/>
    <property type="match status" value="1"/>
</dbReference>
<keyword evidence="5" id="KW-1185">Reference proteome</keyword>
<evidence type="ECO:0000256" key="2">
    <source>
        <dbReference type="ARBA" id="ARBA00022737"/>
    </source>
</evidence>
<evidence type="ECO:0000256" key="3">
    <source>
        <dbReference type="ARBA" id="ARBA00025740"/>
    </source>
</evidence>
<gene>
    <name evidence="4" type="ORF">BSTOLATCC_MIC53336</name>
</gene>
<protein>
    <recommendedName>
        <fullName evidence="6">WD repeat domain phosphoinositide-interacting protein 4</fullName>
    </recommendedName>
</protein>
<evidence type="ECO:0000313" key="4">
    <source>
        <dbReference type="EMBL" id="CAG9331261.1"/>
    </source>
</evidence>
<organism evidence="4 5">
    <name type="scientific">Blepharisma stoltei</name>
    <dbReference type="NCBI Taxonomy" id="1481888"/>
    <lineage>
        <taxon>Eukaryota</taxon>
        <taxon>Sar</taxon>
        <taxon>Alveolata</taxon>
        <taxon>Ciliophora</taxon>
        <taxon>Postciliodesmatophora</taxon>
        <taxon>Heterotrichea</taxon>
        <taxon>Heterotrichida</taxon>
        <taxon>Blepharismidae</taxon>
        <taxon>Blepharisma</taxon>
    </lineage>
</organism>
<keyword evidence="1" id="KW-0853">WD repeat</keyword>
<dbReference type="SUPFAM" id="SSF50978">
    <property type="entry name" value="WD40 repeat-like"/>
    <property type="match status" value="1"/>
</dbReference>
<evidence type="ECO:0008006" key="6">
    <source>
        <dbReference type="Google" id="ProtNLM"/>
    </source>
</evidence>
<evidence type="ECO:0000256" key="1">
    <source>
        <dbReference type="ARBA" id="ARBA00022574"/>
    </source>
</evidence>
<dbReference type="InterPro" id="IPR001680">
    <property type="entry name" value="WD40_rpt"/>
</dbReference>
<dbReference type="Gene3D" id="2.130.10.10">
    <property type="entry name" value="YVTN repeat-like/Quinoprotein amine dehydrogenase"/>
    <property type="match status" value="1"/>
</dbReference>
<keyword evidence="2" id="KW-0677">Repeat</keyword>
<dbReference type="Proteomes" id="UP001162131">
    <property type="component" value="Unassembled WGS sequence"/>
</dbReference>
<dbReference type="InterPro" id="IPR036322">
    <property type="entry name" value="WD40_repeat_dom_sf"/>
</dbReference>
<dbReference type="PANTHER" id="PTHR11227">
    <property type="entry name" value="WD-REPEAT PROTEIN INTERACTING WITH PHOSPHOINOSIDES WIPI -RELATED"/>
    <property type="match status" value="1"/>
</dbReference>
<dbReference type="InterPro" id="IPR015943">
    <property type="entry name" value="WD40/YVTN_repeat-like_dom_sf"/>
</dbReference>
<proteinExistence type="inferred from homology"/>
<evidence type="ECO:0000313" key="5">
    <source>
        <dbReference type="Proteomes" id="UP001162131"/>
    </source>
</evidence>
<accession>A0AAU9JY25</accession>
<dbReference type="GO" id="GO:0005737">
    <property type="term" value="C:cytoplasm"/>
    <property type="evidence" value="ECO:0007669"/>
    <property type="project" value="UniProtKB-ARBA"/>
</dbReference>
<dbReference type="InterPro" id="IPR048720">
    <property type="entry name" value="PROPPIN"/>
</dbReference>
<comment type="caution">
    <text evidence="4">The sequence shown here is derived from an EMBL/GenBank/DDBJ whole genome shotgun (WGS) entry which is preliminary data.</text>
</comment>
<reference evidence="4" key="1">
    <citation type="submission" date="2021-09" db="EMBL/GenBank/DDBJ databases">
        <authorList>
            <consortium name="AG Swart"/>
            <person name="Singh M."/>
            <person name="Singh A."/>
            <person name="Seah K."/>
            <person name="Emmerich C."/>
        </authorList>
    </citation>
    <scope>NUCLEOTIDE SEQUENCE</scope>
    <source>
        <strain evidence="4">ATCC30299</strain>
    </source>
</reference>
<sequence length="343" mass="38495">MTAPQPSTNRSRLAEELLSIRFNQDFSCFCVGTDTSFRIFKTSPLKYCFRRDFSGGIGMVELLNRSNIVALVGGGKSPRYPPNKVIIWDDHLMRPTGELTFRTDVKNVKLRKDRIIAVLANKIYVYNLTDLKIRDTIPTAPNPKGICAISSVDDRIILACPDKAKGSVCVQFYSEEKTLLIRAHRASIMCLEFNSEATMLATASDRGTVIRIFKPDDGSLLQELRRGIDRAEIYCLNFHPSSEWLACSSDKGTIHIFSTDTTKRLNPRSTFSFLKYVLKGYFESERSFAVFRVRDAKTICAFGAVKNTLVVLNADGCYYLASFNPDEGGECQLINSEQVIDLA</sequence>
<dbReference type="AlphaFoldDB" id="A0AAU9JY25"/>